<proteinExistence type="predicted"/>
<keyword evidence="2" id="KW-1185">Reference proteome</keyword>
<protein>
    <submittedName>
        <fullName evidence="1">Uncharacterized protein</fullName>
    </submittedName>
</protein>
<sequence>MLTRPKKEKITINIIPAALYDEPEKLHELLPQIGDPLTHQVHLASIWQMYSVLKADMGQPCLNPPPAQKN</sequence>
<evidence type="ECO:0000313" key="2">
    <source>
        <dbReference type="Proteomes" id="UP000472271"/>
    </source>
</evidence>
<name>A0A672YI98_9TELE</name>
<accession>A0A672YI98</accession>
<evidence type="ECO:0000313" key="1">
    <source>
        <dbReference type="Ensembl" id="ENSSORP00005004263.1"/>
    </source>
</evidence>
<dbReference type="Proteomes" id="UP000472271">
    <property type="component" value="Chromosome 8"/>
</dbReference>
<dbReference type="AlphaFoldDB" id="A0A672YI98"/>
<dbReference type="Ensembl" id="ENSSORT00005004389.1">
    <property type="protein sequence ID" value="ENSSORP00005004263.1"/>
    <property type="gene ID" value="ENSSORG00005002584.1"/>
</dbReference>
<organism evidence="1 2">
    <name type="scientific">Sphaeramia orbicularis</name>
    <name type="common">orbiculate cardinalfish</name>
    <dbReference type="NCBI Taxonomy" id="375764"/>
    <lineage>
        <taxon>Eukaryota</taxon>
        <taxon>Metazoa</taxon>
        <taxon>Chordata</taxon>
        <taxon>Craniata</taxon>
        <taxon>Vertebrata</taxon>
        <taxon>Euteleostomi</taxon>
        <taxon>Actinopterygii</taxon>
        <taxon>Neopterygii</taxon>
        <taxon>Teleostei</taxon>
        <taxon>Neoteleostei</taxon>
        <taxon>Acanthomorphata</taxon>
        <taxon>Gobiaria</taxon>
        <taxon>Kurtiformes</taxon>
        <taxon>Apogonoidei</taxon>
        <taxon>Apogonidae</taxon>
        <taxon>Apogoninae</taxon>
        <taxon>Sphaeramia</taxon>
    </lineage>
</organism>
<dbReference type="InParanoid" id="A0A672YI98"/>
<reference evidence="1" key="2">
    <citation type="submission" date="2025-08" db="UniProtKB">
        <authorList>
            <consortium name="Ensembl"/>
        </authorList>
    </citation>
    <scope>IDENTIFICATION</scope>
</reference>
<reference evidence="1" key="1">
    <citation type="submission" date="2019-06" db="EMBL/GenBank/DDBJ databases">
        <authorList>
            <consortium name="Wellcome Sanger Institute Data Sharing"/>
        </authorList>
    </citation>
    <scope>NUCLEOTIDE SEQUENCE [LARGE SCALE GENOMIC DNA]</scope>
</reference>
<reference evidence="1" key="3">
    <citation type="submission" date="2025-09" db="UniProtKB">
        <authorList>
            <consortium name="Ensembl"/>
        </authorList>
    </citation>
    <scope>IDENTIFICATION</scope>
</reference>